<evidence type="ECO:0000313" key="2">
    <source>
        <dbReference type="WBParaSite" id="ES5_v2.g12720.t1"/>
    </source>
</evidence>
<sequence length="557" mass="63753">MFEEIKSKIKNGKEFGCLCIVLNQGYGNEIRKKFIQDGLKFGFKNVEISNPTVTRYLNVMSQVTPTYKPINGNVIWIYWAGDIFVWKITNEKKAKFIGQWMLSTEMNKLLKIVDETNLNKGPDIVFYRGRIDKEKMRKIFYCKFFLYDNDDYSRADGSLLKARLSSGDPNLIYLETEYCLTEKIILKIGDKEVASFQTGQKLPINFYQKLMKGLNILIIQKSYGSSPNNLFKEEHFKLVNNYNENNLIFNIDTNEIYSGEVMTEHSNENDFDIPQKDELNTANFEAIGIDLGTSRCCAAVNRRNGIQAIPLDYCGERLLPSYISYDEKHVKCGKIVIHRLRNHSKSTIFDSKRMIGRSFNDIEIDENWDFIINHENDNVFLEIDGFYGKQQLSAEKVTSDLLKYIKQKTEEFQGKKITKAVITVPAAFSEAQKDATMEAANLAGWDDIVLLPEPIAAAFAYFYDRSIPNNSTVLLFDLGGGTLDVCIFKIQNNQIQVISNTGDSKLGGRNFDTILINYFKNLLNANFGISVLAHNKYKLMLKCQEIKEDLSSIFSCS</sequence>
<accession>A0AC34F713</accession>
<reference evidence="2" key="1">
    <citation type="submission" date="2022-11" db="UniProtKB">
        <authorList>
            <consortium name="WormBaseParasite"/>
        </authorList>
    </citation>
    <scope>IDENTIFICATION</scope>
</reference>
<proteinExistence type="predicted"/>
<organism evidence="1 2">
    <name type="scientific">Panagrolaimus sp. ES5</name>
    <dbReference type="NCBI Taxonomy" id="591445"/>
    <lineage>
        <taxon>Eukaryota</taxon>
        <taxon>Metazoa</taxon>
        <taxon>Ecdysozoa</taxon>
        <taxon>Nematoda</taxon>
        <taxon>Chromadorea</taxon>
        <taxon>Rhabditida</taxon>
        <taxon>Tylenchina</taxon>
        <taxon>Panagrolaimomorpha</taxon>
        <taxon>Panagrolaimoidea</taxon>
        <taxon>Panagrolaimidae</taxon>
        <taxon>Panagrolaimus</taxon>
    </lineage>
</organism>
<dbReference type="WBParaSite" id="ES5_v2.g12720.t1">
    <property type="protein sequence ID" value="ES5_v2.g12720.t1"/>
    <property type="gene ID" value="ES5_v2.g12720"/>
</dbReference>
<dbReference type="Proteomes" id="UP000887579">
    <property type="component" value="Unplaced"/>
</dbReference>
<protein>
    <submittedName>
        <fullName evidence="2">Heat shock protein 70</fullName>
    </submittedName>
</protein>
<name>A0AC34F713_9BILA</name>
<evidence type="ECO:0000313" key="1">
    <source>
        <dbReference type="Proteomes" id="UP000887579"/>
    </source>
</evidence>